<dbReference type="Pfam" id="PF08240">
    <property type="entry name" value="ADH_N"/>
    <property type="match status" value="1"/>
</dbReference>
<dbReference type="PANTHER" id="PTHR11695">
    <property type="entry name" value="ALCOHOL DEHYDROGENASE RELATED"/>
    <property type="match status" value="1"/>
</dbReference>
<dbReference type="InterPro" id="IPR013154">
    <property type="entry name" value="ADH-like_N"/>
</dbReference>
<dbReference type="Gene3D" id="3.40.50.720">
    <property type="entry name" value="NAD(P)-binding Rossmann-like Domain"/>
    <property type="match status" value="1"/>
</dbReference>
<evidence type="ECO:0000313" key="3">
    <source>
        <dbReference type="Proteomes" id="UP000199356"/>
    </source>
</evidence>
<dbReference type="EMBL" id="FOXA01000012">
    <property type="protein sequence ID" value="SFP76616.1"/>
    <property type="molecule type" value="Genomic_DNA"/>
</dbReference>
<dbReference type="InterPro" id="IPR020843">
    <property type="entry name" value="ER"/>
</dbReference>
<keyword evidence="3" id="KW-1185">Reference proteome</keyword>
<organism evidence="2 3">
    <name type="scientific">Tranquillimonas alkanivorans</name>
    <dbReference type="NCBI Taxonomy" id="441119"/>
    <lineage>
        <taxon>Bacteria</taxon>
        <taxon>Pseudomonadati</taxon>
        <taxon>Pseudomonadota</taxon>
        <taxon>Alphaproteobacteria</taxon>
        <taxon>Rhodobacterales</taxon>
        <taxon>Roseobacteraceae</taxon>
        <taxon>Tranquillimonas</taxon>
    </lineage>
</organism>
<dbReference type="Gene3D" id="3.90.180.10">
    <property type="entry name" value="Medium-chain alcohol dehydrogenases, catalytic domain"/>
    <property type="match status" value="1"/>
</dbReference>
<accession>A0A1I5T2C3</accession>
<dbReference type="CDD" id="cd08267">
    <property type="entry name" value="MDR1"/>
    <property type="match status" value="1"/>
</dbReference>
<dbReference type="SMART" id="SM00829">
    <property type="entry name" value="PKS_ER"/>
    <property type="match status" value="1"/>
</dbReference>
<dbReference type="OrthoDB" id="5295340at2"/>
<proteinExistence type="predicted"/>
<protein>
    <submittedName>
        <fullName evidence="2">NADPH:quinone reductase</fullName>
    </submittedName>
</protein>
<name>A0A1I5T2C3_9RHOB</name>
<dbReference type="InterPro" id="IPR002364">
    <property type="entry name" value="Quin_OxRdtase/zeta-crystal_CS"/>
</dbReference>
<dbReference type="InterPro" id="IPR011032">
    <property type="entry name" value="GroES-like_sf"/>
</dbReference>
<gene>
    <name evidence="2" type="ORF">SAMN04488047_11291</name>
</gene>
<dbReference type="Proteomes" id="UP000199356">
    <property type="component" value="Unassembled WGS sequence"/>
</dbReference>
<dbReference type="InterPro" id="IPR050700">
    <property type="entry name" value="YIM1/Zinc_Alcohol_DH_Fams"/>
</dbReference>
<dbReference type="PANTHER" id="PTHR11695:SF648">
    <property type="entry name" value="ZINC-BINDING OXIDOREDUCTASE"/>
    <property type="match status" value="1"/>
</dbReference>
<dbReference type="GO" id="GO:0016491">
    <property type="term" value="F:oxidoreductase activity"/>
    <property type="evidence" value="ECO:0007669"/>
    <property type="project" value="InterPro"/>
</dbReference>
<dbReference type="SUPFAM" id="SSF50129">
    <property type="entry name" value="GroES-like"/>
    <property type="match status" value="1"/>
</dbReference>
<reference evidence="2 3" key="1">
    <citation type="submission" date="2016-10" db="EMBL/GenBank/DDBJ databases">
        <authorList>
            <person name="de Groot N.N."/>
        </authorList>
    </citation>
    <scope>NUCLEOTIDE SEQUENCE [LARGE SCALE GENOMIC DNA]</scope>
    <source>
        <strain evidence="2 3">DSM 19547</strain>
    </source>
</reference>
<evidence type="ECO:0000313" key="2">
    <source>
        <dbReference type="EMBL" id="SFP76616.1"/>
    </source>
</evidence>
<sequence length="328" mass="34925">MDRMRAALCEGYGPPDVVHVREIPRPAPKAGEVLIRVHGAALNSGDWRIRSLDLPPGMKLVARPMLGLRRPRNPILGMECSGTVAATGDGVTEWREGDEVFATTGLGMGCHAEYRAVKADAPIFHRPAPLSLTEAAAICFGGTTALFFLRDRAKIRPGERVLILGGSGGVGTAAVQIAKDFGAHVTATCSARNAELVRGLGADEVVDYGQKDITRSSRRFDVVMDCVGAAPWPATRDILNDGGRHLMLVGGLGEMLSFGLRPRRGAHTVLGGTAPVSRAAVEDLARLCESGAYRPVVSETFPLARIREAHALLDTGHKRGSVVILMQD</sequence>
<feature type="domain" description="Enoyl reductase (ER)" evidence="1">
    <location>
        <begin position="13"/>
        <end position="324"/>
    </location>
</feature>
<evidence type="ECO:0000259" key="1">
    <source>
        <dbReference type="SMART" id="SM00829"/>
    </source>
</evidence>
<dbReference type="SUPFAM" id="SSF51735">
    <property type="entry name" value="NAD(P)-binding Rossmann-fold domains"/>
    <property type="match status" value="1"/>
</dbReference>
<dbReference type="AlphaFoldDB" id="A0A1I5T2C3"/>
<dbReference type="InterPro" id="IPR036291">
    <property type="entry name" value="NAD(P)-bd_dom_sf"/>
</dbReference>
<dbReference type="GO" id="GO:0008270">
    <property type="term" value="F:zinc ion binding"/>
    <property type="evidence" value="ECO:0007669"/>
    <property type="project" value="InterPro"/>
</dbReference>
<dbReference type="STRING" id="441119.SAMN04488047_11291"/>
<dbReference type="Pfam" id="PF13602">
    <property type="entry name" value="ADH_zinc_N_2"/>
    <property type="match status" value="1"/>
</dbReference>
<dbReference type="RefSeq" id="WP_093423438.1">
    <property type="nucleotide sequence ID" value="NZ_FOXA01000012.1"/>
</dbReference>
<dbReference type="PROSITE" id="PS01162">
    <property type="entry name" value="QOR_ZETA_CRYSTAL"/>
    <property type="match status" value="1"/>
</dbReference>